<evidence type="ECO:0000313" key="3">
    <source>
        <dbReference type="Proteomes" id="UP000626844"/>
    </source>
</evidence>
<keyword evidence="1" id="KW-0472">Membrane</keyword>
<gene>
    <name evidence="2" type="ORF">IC621_02980</name>
</gene>
<dbReference type="AlphaFoldDB" id="A0A926NE58"/>
<keyword evidence="1" id="KW-0812">Transmembrane</keyword>
<evidence type="ECO:0000256" key="1">
    <source>
        <dbReference type="SAM" id="Phobius"/>
    </source>
</evidence>
<sequence>MTQLTLNISAKRLDKQTKYINPKQYNVLNSSRSIEKMSFLAKSLPKEAMQKRKEGKKFIRIATRTILTSISILTLVDPTLAFAATAVPVVTQTPNLITPPDIIKLCKYLLGICVVISFATAMIMSVIASSWGYFRRTNDAFKWVQEIIKSFIMMMLAPTLIITIALVAYMLFGTSDWFIKPF</sequence>
<keyword evidence="1" id="KW-1133">Transmembrane helix</keyword>
<organism evidence="2 3">
    <name type="scientific">Metabacillus arenae</name>
    <dbReference type="NCBI Taxonomy" id="2771434"/>
    <lineage>
        <taxon>Bacteria</taxon>
        <taxon>Bacillati</taxon>
        <taxon>Bacillota</taxon>
        <taxon>Bacilli</taxon>
        <taxon>Bacillales</taxon>
        <taxon>Bacillaceae</taxon>
        <taxon>Metabacillus</taxon>
    </lineage>
</organism>
<reference evidence="2" key="1">
    <citation type="submission" date="2020-09" db="EMBL/GenBank/DDBJ databases">
        <title>A novel bacterium of genus Bacillus, isolated from South China Sea.</title>
        <authorList>
            <person name="Huang H."/>
            <person name="Mo K."/>
            <person name="Hu Y."/>
        </authorList>
    </citation>
    <scope>NUCLEOTIDE SEQUENCE</scope>
    <source>
        <strain evidence="2">IB182487</strain>
    </source>
</reference>
<evidence type="ECO:0000313" key="2">
    <source>
        <dbReference type="EMBL" id="MBD1379185.1"/>
    </source>
</evidence>
<protein>
    <submittedName>
        <fullName evidence="2">Uncharacterized protein</fullName>
    </submittedName>
</protein>
<feature type="transmembrane region" description="Helical" evidence="1">
    <location>
        <begin position="151"/>
        <end position="172"/>
    </location>
</feature>
<comment type="caution">
    <text evidence="2">The sequence shown here is derived from an EMBL/GenBank/DDBJ whole genome shotgun (WGS) entry which is preliminary data.</text>
</comment>
<proteinExistence type="predicted"/>
<feature type="transmembrane region" description="Helical" evidence="1">
    <location>
        <begin position="108"/>
        <end position="131"/>
    </location>
</feature>
<feature type="transmembrane region" description="Helical" evidence="1">
    <location>
        <begin position="61"/>
        <end position="88"/>
    </location>
</feature>
<name>A0A926NE58_9BACI</name>
<accession>A0A926NE58</accession>
<dbReference type="Proteomes" id="UP000626844">
    <property type="component" value="Unassembled WGS sequence"/>
</dbReference>
<dbReference type="EMBL" id="JACXAI010000002">
    <property type="protein sequence ID" value="MBD1379185.1"/>
    <property type="molecule type" value="Genomic_DNA"/>
</dbReference>
<dbReference type="RefSeq" id="WP_191155558.1">
    <property type="nucleotide sequence ID" value="NZ_JACXAI010000002.1"/>
</dbReference>
<keyword evidence="3" id="KW-1185">Reference proteome</keyword>